<evidence type="ECO:0008006" key="8">
    <source>
        <dbReference type="Google" id="ProtNLM"/>
    </source>
</evidence>
<dbReference type="SUPFAM" id="SSF81321">
    <property type="entry name" value="Family A G protein-coupled receptor-like"/>
    <property type="match status" value="1"/>
</dbReference>
<dbReference type="GO" id="GO:0005886">
    <property type="term" value="C:plasma membrane"/>
    <property type="evidence" value="ECO:0007669"/>
    <property type="project" value="TreeGrafter"/>
</dbReference>
<dbReference type="AlphaFoldDB" id="A0A7S3KX15"/>
<organism evidence="7">
    <name type="scientific">Amphora coffeiformis</name>
    <dbReference type="NCBI Taxonomy" id="265554"/>
    <lineage>
        <taxon>Eukaryota</taxon>
        <taxon>Sar</taxon>
        <taxon>Stramenopiles</taxon>
        <taxon>Ochrophyta</taxon>
        <taxon>Bacillariophyta</taxon>
        <taxon>Bacillariophyceae</taxon>
        <taxon>Bacillariophycidae</taxon>
        <taxon>Thalassiophysales</taxon>
        <taxon>Catenulaceae</taxon>
        <taxon>Amphora</taxon>
    </lineage>
</organism>
<feature type="transmembrane region" description="Helical" evidence="6">
    <location>
        <begin position="250"/>
        <end position="267"/>
    </location>
</feature>
<dbReference type="GO" id="GO:0007189">
    <property type="term" value="P:adenylate cyclase-activating G protein-coupled receptor signaling pathway"/>
    <property type="evidence" value="ECO:0007669"/>
    <property type="project" value="TreeGrafter"/>
</dbReference>
<feature type="transmembrane region" description="Helical" evidence="6">
    <location>
        <begin position="128"/>
        <end position="146"/>
    </location>
</feature>
<feature type="transmembrane region" description="Helical" evidence="6">
    <location>
        <begin position="375"/>
        <end position="393"/>
    </location>
</feature>
<evidence type="ECO:0000256" key="3">
    <source>
        <dbReference type="ARBA" id="ARBA00022989"/>
    </source>
</evidence>
<proteinExistence type="predicted"/>
<protein>
    <recommendedName>
        <fullName evidence="8">G-protein coupled receptors family 2 profile 2 domain-containing protein</fullName>
    </recommendedName>
</protein>
<dbReference type="EMBL" id="HBIM01001960">
    <property type="protein sequence ID" value="CAE0403516.1"/>
    <property type="molecule type" value="Transcribed_RNA"/>
</dbReference>
<feature type="transmembrane region" description="Helical" evidence="6">
    <location>
        <begin position="287"/>
        <end position="312"/>
    </location>
</feature>
<evidence type="ECO:0000256" key="1">
    <source>
        <dbReference type="ARBA" id="ARBA00004141"/>
    </source>
</evidence>
<comment type="subcellular location">
    <subcellularLocation>
        <location evidence="1">Membrane</location>
        <topology evidence="1">Multi-pass membrane protein</topology>
    </subcellularLocation>
</comment>
<gene>
    <name evidence="7" type="ORF">ACOF00016_LOCUS1714</name>
</gene>
<evidence type="ECO:0000256" key="5">
    <source>
        <dbReference type="SAM" id="MobiDB-lite"/>
    </source>
</evidence>
<name>A0A7S3KX15_9STRA</name>
<sequence>MPTDISVVITCQMVDLYLRGIELESQTCLDARNLLSGICGCPPPEEEKRCKFCPGEELNPDTMVYTTEAYGFPPATCGDIILFTEQRTRDEEICFYARQVRHLCGCNKGEYNYLNSSMIKYGKEKLAWAPRVTGFFSLLGSLYIIWDVIKHHGSNLTVYHELLCGISVFGAIGSVAWMFSSLPIPEFNEYGDPTRIYGAKGTQGTCAAQGFFIQLGYTSVFYNVALSFYYLLTIRYGWREVQTRRYAKWFHTPVLFGLALALAGIPFYENFFLACYLVPPPLAEDIVVVICLCIAPIATGIAVATANMLLVYAKVRTQDAAANRWRMNVQASQDTTVSGCSWRGLSSSLFVRRSTAGERPVSSNKLERSVFWQSLFYLGAFYATWPILMNTYLEGDKKEHSCRYWLTMVTLAPLQGFFNVIVYTRPQMAKKLSQLQDMAIRSRTSDNSTLPYLTRWFGRNSKDNNNKQTKERQRLASR</sequence>
<feature type="compositionally biased region" description="Basic and acidic residues" evidence="5">
    <location>
        <begin position="460"/>
        <end position="478"/>
    </location>
</feature>
<reference evidence="7" key="1">
    <citation type="submission" date="2021-01" db="EMBL/GenBank/DDBJ databases">
        <authorList>
            <person name="Corre E."/>
            <person name="Pelletier E."/>
            <person name="Niang G."/>
            <person name="Scheremetjew M."/>
            <person name="Finn R."/>
            <person name="Kale V."/>
            <person name="Holt S."/>
            <person name="Cochrane G."/>
            <person name="Meng A."/>
            <person name="Brown T."/>
            <person name="Cohen L."/>
        </authorList>
    </citation>
    <scope>NUCLEOTIDE SEQUENCE</scope>
    <source>
        <strain evidence="7">CCMP127</strain>
    </source>
</reference>
<feature type="transmembrane region" description="Helical" evidence="6">
    <location>
        <begin position="158"/>
        <end position="179"/>
    </location>
</feature>
<evidence type="ECO:0000313" key="7">
    <source>
        <dbReference type="EMBL" id="CAE0403516.1"/>
    </source>
</evidence>
<feature type="transmembrane region" description="Helical" evidence="6">
    <location>
        <begin position="405"/>
        <end position="424"/>
    </location>
</feature>
<feature type="region of interest" description="Disordered" evidence="5">
    <location>
        <begin position="459"/>
        <end position="478"/>
    </location>
</feature>
<dbReference type="PANTHER" id="PTHR23112:SF0">
    <property type="entry name" value="TRANSMEMBRANE PROTEIN 116"/>
    <property type="match status" value="1"/>
</dbReference>
<keyword evidence="4 6" id="KW-0472">Membrane</keyword>
<evidence type="ECO:0000256" key="4">
    <source>
        <dbReference type="ARBA" id="ARBA00023136"/>
    </source>
</evidence>
<accession>A0A7S3KX15</accession>
<evidence type="ECO:0000256" key="2">
    <source>
        <dbReference type="ARBA" id="ARBA00022692"/>
    </source>
</evidence>
<dbReference type="GO" id="GO:0004930">
    <property type="term" value="F:G protein-coupled receptor activity"/>
    <property type="evidence" value="ECO:0007669"/>
    <property type="project" value="TreeGrafter"/>
</dbReference>
<feature type="transmembrane region" description="Helical" evidence="6">
    <location>
        <begin position="220"/>
        <end position="238"/>
    </location>
</feature>
<dbReference type="PANTHER" id="PTHR23112">
    <property type="entry name" value="G PROTEIN-COUPLED RECEPTOR 157-RELATED"/>
    <property type="match status" value="1"/>
</dbReference>
<evidence type="ECO:0000256" key="6">
    <source>
        <dbReference type="SAM" id="Phobius"/>
    </source>
</evidence>
<keyword evidence="2 6" id="KW-0812">Transmembrane</keyword>
<keyword evidence="3 6" id="KW-1133">Transmembrane helix</keyword>